<dbReference type="Proteomes" id="UP000282759">
    <property type="component" value="Unassembled WGS sequence"/>
</dbReference>
<dbReference type="SUPFAM" id="SSF50022">
    <property type="entry name" value="ISP domain"/>
    <property type="match status" value="1"/>
</dbReference>
<feature type="domain" description="Rieske" evidence="8">
    <location>
        <begin position="69"/>
        <end position="144"/>
    </location>
</feature>
<dbReference type="InterPro" id="IPR014349">
    <property type="entry name" value="Rieske_Fe-S_prot"/>
</dbReference>
<accession>A0A437MYE3</accession>
<evidence type="ECO:0000256" key="3">
    <source>
        <dbReference type="ARBA" id="ARBA00023004"/>
    </source>
</evidence>
<comment type="cofactor">
    <cofactor evidence="6">
        <name>[2Fe-2S] cluster</name>
        <dbReference type="ChEBI" id="CHEBI:190135"/>
    </cofactor>
</comment>
<organism evidence="9 10">
    <name type="scientific">Mucilaginibacter limnophilus</name>
    <dbReference type="NCBI Taxonomy" id="1932778"/>
    <lineage>
        <taxon>Bacteria</taxon>
        <taxon>Pseudomonadati</taxon>
        <taxon>Bacteroidota</taxon>
        <taxon>Sphingobacteriia</taxon>
        <taxon>Sphingobacteriales</taxon>
        <taxon>Sphingobacteriaceae</taxon>
        <taxon>Mucilaginibacter</taxon>
    </lineage>
</organism>
<dbReference type="EMBL" id="SACK01000001">
    <property type="protein sequence ID" value="RVU02702.1"/>
    <property type="molecule type" value="Genomic_DNA"/>
</dbReference>
<keyword evidence="4" id="KW-0411">Iron-sulfur</keyword>
<dbReference type="PROSITE" id="PS51296">
    <property type="entry name" value="RIESKE"/>
    <property type="match status" value="1"/>
</dbReference>
<dbReference type="GO" id="GO:0046872">
    <property type="term" value="F:metal ion binding"/>
    <property type="evidence" value="ECO:0007669"/>
    <property type="project" value="UniProtKB-KW"/>
</dbReference>
<comment type="caution">
    <text evidence="9">The sequence shown here is derived from an EMBL/GenBank/DDBJ whole genome shotgun (WGS) entry which is preliminary data.</text>
</comment>
<dbReference type="GO" id="GO:0016020">
    <property type="term" value="C:membrane"/>
    <property type="evidence" value="ECO:0007669"/>
    <property type="project" value="InterPro"/>
</dbReference>
<reference evidence="9 10" key="1">
    <citation type="submission" date="2019-01" db="EMBL/GenBank/DDBJ databases">
        <authorList>
            <person name="Chen W.-M."/>
        </authorList>
    </citation>
    <scope>NUCLEOTIDE SEQUENCE [LARGE SCALE GENOMIC DNA]</scope>
    <source>
        <strain evidence="9 10">YBJ-36</strain>
    </source>
</reference>
<evidence type="ECO:0000256" key="2">
    <source>
        <dbReference type="ARBA" id="ARBA00022723"/>
    </source>
</evidence>
<protein>
    <recommendedName>
        <fullName evidence="8">Rieske domain-containing protein</fullName>
    </recommendedName>
</protein>
<keyword evidence="1" id="KW-0001">2Fe-2S</keyword>
<dbReference type="InterPro" id="IPR005805">
    <property type="entry name" value="Rieske_Fe-S_prot_C"/>
</dbReference>
<dbReference type="Pfam" id="PF00355">
    <property type="entry name" value="Rieske"/>
    <property type="match status" value="1"/>
</dbReference>
<keyword evidence="3" id="KW-0408">Iron</keyword>
<proteinExistence type="predicted"/>
<sequence length="146" mass="14945">MERSEFLAKFGVGLAAVCTGCSLVSCGSKSSDPKPNDPGNGGDDDGELFSINLNSELTSIGQSKISNGVILVRIAAGNNESAFTAVQVACTHEGTQIGYNAAQGKFICPNHGSQFSASGDVLLGPATRALKEYAIDIDGNTLTVSS</sequence>
<dbReference type="GO" id="GO:0051537">
    <property type="term" value="F:2 iron, 2 sulfur cluster binding"/>
    <property type="evidence" value="ECO:0007669"/>
    <property type="project" value="UniProtKB-KW"/>
</dbReference>
<evidence type="ECO:0000256" key="1">
    <source>
        <dbReference type="ARBA" id="ARBA00022714"/>
    </source>
</evidence>
<feature type="region of interest" description="Disordered" evidence="7">
    <location>
        <begin position="26"/>
        <end position="47"/>
    </location>
</feature>
<evidence type="ECO:0000313" key="10">
    <source>
        <dbReference type="Proteomes" id="UP000282759"/>
    </source>
</evidence>
<evidence type="ECO:0000256" key="5">
    <source>
        <dbReference type="ARBA" id="ARBA00023157"/>
    </source>
</evidence>
<keyword evidence="10" id="KW-1185">Reference proteome</keyword>
<evidence type="ECO:0000313" key="9">
    <source>
        <dbReference type="EMBL" id="RVU02702.1"/>
    </source>
</evidence>
<dbReference type="RefSeq" id="WP_127703069.1">
    <property type="nucleotide sequence ID" value="NZ_SACK01000001.1"/>
</dbReference>
<dbReference type="InterPro" id="IPR036922">
    <property type="entry name" value="Rieske_2Fe-2S_sf"/>
</dbReference>
<name>A0A437MYE3_9SPHI</name>
<keyword evidence="5" id="KW-1015">Disulfide bond</keyword>
<evidence type="ECO:0000256" key="7">
    <source>
        <dbReference type="SAM" id="MobiDB-lite"/>
    </source>
</evidence>
<dbReference type="PRINTS" id="PR00162">
    <property type="entry name" value="RIESKE"/>
</dbReference>
<dbReference type="InterPro" id="IPR017941">
    <property type="entry name" value="Rieske_2Fe-2S"/>
</dbReference>
<dbReference type="PANTHER" id="PTHR10134">
    <property type="entry name" value="CYTOCHROME B-C1 COMPLEX SUBUNIT RIESKE, MITOCHONDRIAL"/>
    <property type="match status" value="1"/>
</dbReference>
<keyword evidence="2" id="KW-0479">Metal-binding</keyword>
<dbReference type="Gene3D" id="2.102.10.10">
    <property type="entry name" value="Rieske [2Fe-2S] iron-sulphur domain"/>
    <property type="match status" value="1"/>
</dbReference>
<dbReference type="PROSITE" id="PS51257">
    <property type="entry name" value="PROKAR_LIPOPROTEIN"/>
    <property type="match status" value="1"/>
</dbReference>
<evidence type="ECO:0000256" key="6">
    <source>
        <dbReference type="ARBA" id="ARBA00034078"/>
    </source>
</evidence>
<evidence type="ECO:0000256" key="4">
    <source>
        <dbReference type="ARBA" id="ARBA00023014"/>
    </source>
</evidence>
<dbReference type="OrthoDB" id="165343at2"/>
<gene>
    <name evidence="9" type="ORF">EOD41_01820</name>
</gene>
<evidence type="ECO:0000259" key="8">
    <source>
        <dbReference type="PROSITE" id="PS51296"/>
    </source>
</evidence>
<dbReference type="AlphaFoldDB" id="A0A437MYE3"/>